<evidence type="ECO:0000313" key="3">
    <source>
        <dbReference type="Proteomes" id="UP000037035"/>
    </source>
</evidence>
<comment type="caution">
    <text evidence="2">The sequence shown here is derived from an EMBL/GenBank/DDBJ whole genome shotgun (WGS) entry which is preliminary data.</text>
</comment>
<dbReference type="AlphaFoldDB" id="A0A0L6VQI5"/>
<proteinExistence type="predicted"/>
<dbReference type="Proteomes" id="UP000037035">
    <property type="component" value="Unassembled WGS sequence"/>
</dbReference>
<keyword evidence="3" id="KW-1185">Reference proteome</keyword>
<evidence type="ECO:0000313" key="2">
    <source>
        <dbReference type="EMBL" id="KNZ62912.1"/>
    </source>
</evidence>
<evidence type="ECO:0000256" key="1">
    <source>
        <dbReference type="SAM" id="MobiDB-lite"/>
    </source>
</evidence>
<reference evidence="2 3" key="1">
    <citation type="submission" date="2015-08" db="EMBL/GenBank/DDBJ databases">
        <title>Next Generation Sequencing and Analysis of the Genome of Puccinia sorghi L Schw, the Causal Agent of Maize Common Rust.</title>
        <authorList>
            <person name="Rochi L."/>
            <person name="Burguener G."/>
            <person name="Darino M."/>
            <person name="Turjanski A."/>
            <person name="Kreff E."/>
            <person name="Dieguez M.J."/>
            <person name="Sacco F."/>
        </authorList>
    </citation>
    <scope>NUCLEOTIDE SEQUENCE [LARGE SCALE GENOMIC DNA]</scope>
    <source>
        <strain evidence="2 3">RO10H11247</strain>
    </source>
</reference>
<organism evidence="2 3">
    <name type="scientific">Puccinia sorghi</name>
    <dbReference type="NCBI Taxonomy" id="27349"/>
    <lineage>
        <taxon>Eukaryota</taxon>
        <taxon>Fungi</taxon>
        <taxon>Dikarya</taxon>
        <taxon>Basidiomycota</taxon>
        <taxon>Pucciniomycotina</taxon>
        <taxon>Pucciniomycetes</taxon>
        <taxon>Pucciniales</taxon>
        <taxon>Pucciniaceae</taxon>
        <taxon>Puccinia</taxon>
    </lineage>
</organism>
<dbReference type="VEuPathDB" id="FungiDB:VP01_1208g5"/>
<name>A0A0L6VQI5_9BASI</name>
<dbReference type="EMBL" id="LAVV01002321">
    <property type="protein sequence ID" value="KNZ62912.1"/>
    <property type="molecule type" value="Genomic_DNA"/>
</dbReference>
<feature type="region of interest" description="Disordered" evidence="1">
    <location>
        <begin position="84"/>
        <end position="106"/>
    </location>
</feature>
<gene>
    <name evidence="2" type="ORF">VP01_1208g5</name>
</gene>
<accession>A0A0L6VQI5</accession>
<protein>
    <submittedName>
        <fullName evidence="2">Uncharacterized protein</fullName>
    </submittedName>
</protein>
<sequence length="106" mass="11914">MIEKYVKLVGRARYDALENAEFCMSRLDVWLFDVCACDPFISMTLCFMANAPMATEVTNTPHPVDISDGKNQLPFIKQIFGHPKLPPSQENGLKPQEIPVRDGVDT</sequence>